<protein>
    <recommendedName>
        <fullName evidence="4">Zinc-finger domain-containing protein</fullName>
    </recommendedName>
</protein>
<sequence length="207" mass="24503">MNCDEAFEYLTDPKLRDRSELRWHLELCPRCRQMKDILDPALPLLGDDDDNDNDDDGLSFPEYEESSFEDSFSESDYPELFGHKKKPSPFSAWDVVHLANQSARRRVSRPFAEIEPEEPEDPPNNWIRYFGFFLLGGAIVYGMFFIGMSQKKEKQSRFSLEDRCLWKNSKLIENYSDKQSVVRSCIACHERYPNNTQRTQVQRRNWR</sequence>
<gene>
    <name evidence="3" type="ORF">MNBD_PLANCTO02-3315</name>
</gene>
<dbReference type="AlphaFoldDB" id="A0A3B1E970"/>
<keyword evidence="2" id="KW-0812">Transmembrane</keyword>
<keyword evidence="2" id="KW-0472">Membrane</keyword>
<evidence type="ECO:0000256" key="2">
    <source>
        <dbReference type="SAM" id="Phobius"/>
    </source>
</evidence>
<reference evidence="3" key="1">
    <citation type="submission" date="2018-06" db="EMBL/GenBank/DDBJ databases">
        <authorList>
            <person name="Zhirakovskaya E."/>
        </authorList>
    </citation>
    <scope>NUCLEOTIDE SEQUENCE</scope>
</reference>
<dbReference type="EMBL" id="UOGL01000685">
    <property type="protein sequence ID" value="VAX42737.1"/>
    <property type="molecule type" value="Genomic_DNA"/>
</dbReference>
<name>A0A3B1E970_9ZZZZ</name>
<evidence type="ECO:0008006" key="4">
    <source>
        <dbReference type="Google" id="ProtNLM"/>
    </source>
</evidence>
<evidence type="ECO:0000313" key="3">
    <source>
        <dbReference type="EMBL" id="VAX42737.1"/>
    </source>
</evidence>
<proteinExistence type="predicted"/>
<feature type="region of interest" description="Disordered" evidence="1">
    <location>
        <begin position="42"/>
        <end position="75"/>
    </location>
</feature>
<keyword evidence="2" id="KW-1133">Transmembrane helix</keyword>
<feature type="compositionally biased region" description="Acidic residues" evidence="1">
    <location>
        <begin position="46"/>
        <end position="75"/>
    </location>
</feature>
<accession>A0A3B1E970</accession>
<organism evidence="3">
    <name type="scientific">hydrothermal vent metagenome</name>
    <dbReference type="NCBI Taxonomy" id="652676"/>
    <lineage>
        <taxon>unclassified sequences</taxon>
        <taxon>metagenomes</taxon>
        <taxon>ecological metagenomes</taxon>
    </lineage>
</organism>
<feature type="transmembrane region" description="Helical" evidence="2">
    <location>
        <begin position="126"/>
        <end position="147"/>
    </location>
</feature>
<evidence type="ECO:0000256" key="1">
    <source>
        <dbReference type="SAM" id="MobiDB-lite"/>
    </source>
</evidence>